<keyword evidence="1" id="KW-0812">Transmembrane</keyword>
<name>A0ABR6TMD3_9FIRM</name>
<evidence type="ECO:0000256" key="1">
    <source>
        <dbReference type="SAM" id="Phobius"/>
    </source>
</evidence>
<feature type="transmembrane region" description="Helical" evidence="1">
    <location>
        <begin position="54"/>
        <end position="70"/>
    </location>
</feature>
<protein>
    <recommendedName>
        <fullName evidence="4">Phage abortive infection protein</fullName>
    </recommendedName>
</protein>
<feature type="transmembrane region" description="Helical" evidence="1">
    <location>
        <begin position="12"/>
        <end position="34"/>
    </location>
</feature>
<sequence>MLIKKRLKKISVVGIMVLVMLMLLPIPIFISVFLNWREYGGVLDASSYDKWMGIYSPYFGVIVAIYTFSWREKIHGKKENSIVRSRELNIMNKEIDTIESLVRMLIKDLAFLWYYNKKQEADVVNNYMPEFKEEDYNKEMYGKSSEEQKMYTEKLFDESFEKIDKLRILGIYIENSTYIYNAFDSEEEKFVYELKKSLNIYDCIDSLQHRISEIYGKACILCHTYCDPCSAKKYEEIYSELKVEIVYLLKKLLEYNRFLKRYLNLDARNEYSKNMIIKNFKKCVENIEEEKKIKSNYIK</sequence>
<proteinExistence type="predicted"/>
<keyword evidence="1" id="KW-1133">Transmembrane helix</keyword>
<comment type="caution">
    <text evidence="2">The sequence shown here is derived from an EMBL/GenBank/DDBJ whole genome shotgun (WGS) entry which is preliminary data.</text>
</comment>
<keyword evidence="1" id="KW-0472">Membrane</keyword>
<organism evidence="2 3">
    <name type="scientific">Peptostreptococcus canis</name>
    <dbReference type="NCBI Taxonomy" id="1159213"/>
    <lineage>
        <taxon>Bacteria</taxon>
        <taxon>Bacillati</taxon>
        <taxon>Bacillota</taxon>
        <taxon>Clostridia</taxon>
        <taxon>Peptostreptococcales</taxon>
        <taxon>Peptostreptococcaceae</taxon>
        <taxon>Peptostreptococcus</taxon>
    </lineage>
</organism>
<evidence type="ECO:0008006" key="4">
    <source>
        <dbReference type="Google" id="ProtNLM"/>
    </source>
</evidence>
<keyword evidence="3" id="KW-1185">Reference proteome</keyword>
<evidence type="ECO:0000313" key="2">
    <source>
        <dbReference type="EMBL" id="MBC2576567.1"/>
    </source>
</evidence>
<dbReference type="EMBL" id="JABGBW010000007">
    <property type="protein sequence ID" value="MBC2576567.1"/>
    <property type="molecule type" value="Genomic_DNA"/>
</dbReference>
<gene>
    <name evidence="2" type="ORF">HLB29_07680</name>
</gene>
<dbReference type="RefSeq" id="WP_185624588.1">
    <property type="nucleotide sequence ID" value="NZ_JABGBW010000007.1"/>
</dbReference>
<accession>A0ABR6TMD3</accession>
<evidence type="ECO:0000313" key="3">
    <source>
        <dbReference type="Proteomes" id="UP000713904"/>
    </source>
</evidence>
<dbReference type="Proteomes" id="UP000713904">
    <property type="component" value="Unassembled WGS sequence"/>
</dbReference>
<reference evidence="2 3" key="1">
    <citation type="submission" date="2020-05" db="EMBL/GenBank/DDBJ databases">
        <title>Draft genome of xy-202 and genomic insight in genome of the genus Peptostreptococcus.</title>
        <authorList>
            <person name="Zhang Z."/>
        </authorList>
    </citation>
    <scope>NUCLEOTIDE SEQUENCE [LARGE SCALE GENOMIC DNA]</scope>
    <source>
        <strain evidence="2 3">DSM 27025</strain>
    </source>
</reference>